<gene>
    <name evidence="1" type="ORF">C7B45_14500</name>
</gene>
<accession>A0A2T2WEA0</accession>
<comment type="caution">
    <text evidence="1">The sequence shown here is derived from an EMBL/GenBank/DDBJ whole genome shotgun (WGS) entry which is preliminary data.</text>
</comment>
<reference evidence="1 2" key="1">
    <citation type="journal article" date="2014" name="BMC Genomics">
        <title>Comparison of environmental and isolate Sulfobacillus genomes reveals diverse carbon, sulfur, nitrogen, and hydrogen metabolisms.</title>
        <authorList>
            <person name="Justice N.B."/>
            <person name="Norman A."/>
            <person name="Brown C.T."/>
            <person name="Singh A."/>
            <person name="Thomas B.C."/>
            <person name="Banfield J.F."/>
        </authorList>
    </citation>
    <scope>NUCLEOTIDE SEQUENCE [LARGE SCALE GENOMIC DNA]</scope>
    <source>
        <strain evidence="1">AMDSBA3</strain>
    </source>
</reference>
<organism evidence="1 2">
    <name type="scientific">Sulfobacillus acidophilus</name>
    <dbReference type="NCBI Taxonomy" id="53633"/>
    <lineage>
        <taxon>Bacteria</taxon>
        <taxon>Bacillati</taxon>
        <taxon>Bacillota</taxon>
        <taxon>Clostridia</taxon>
        <taxon>Eubacteriales</taxon>
        <taxon>Clostridiales Family XVII. Incertae Sedis</taxon>
        <taxon>Sulfobacillus</taxon>
    </lineage>
</organism>
<proteinExistence type="predicted"/>
<dbReference type="Proteomes" id="UP000241848">
    <property type="component" value="Unassembled WGS sequence"/>
</dbReference>
<protein>
    <submittedName>
        <fullName evidence="1">Uncharacterized protein</fullName>
    </submittedName>
</protein>
<evidence type="ECO:0000313" key="1">
    <source>
        <dbReference type="EMBL" id="PSR20550.1"/>
    </source>
</evidence>
<sequence length="318" mass="35687">MIDWTFDTEEVNWMTEQLIRFWDRRLASIAPVGFPRYGRLLHPARANDGTPVRWATVAAHNGLPMTATSDFSYLALPQHMPEGGVPWVGDPPTIGTLDSPQAEHLIDVLTSYTKRPDAVRFALWDGLGWDRTTLVRLGQAPTSTPDPIPPAVRDGPRMRIPGRDYFVYGGHIEEALRWMPSQHQTPHYWWPKDHAWVVAGDVDLPWSIIAGSRELVDRLLHDPLLEVVPIAEDDVLDPQPAWLTAAIQQAVRDLINHRTAVIETTRGAVSFHISDGGLWLESGRGSRTHLHPEDIHRSLKDQLSAGVSTALMSQLNLY</sequence>
<name>A0A2T2WEA0_9FIRM</name>
<dbReference type="AlphaFoldDB" id="A0A2T2WEA0"/>
<evidence type="ECO:0000313" key="2">
    <source>
        <dbReference type="Proteomes" id="UP000241848"/>
    </source>
</evidence>
<dbReference type="EMBL" id="PXYV01000058">
    <property type="protein sequence ID" value="PSR20550.1"/>
    <property type="molecule type" value="Genomic_DNA"/>
</dbReference>